<dbReference type="InterPro" id="IPR000182">
    <property type="entry name" value="GNAT_dom"/>
</dbReference>
<dbReference type="OrthoDB" id="9797826at2"/>
<sequence>MKIRNYQERDLKDLPALYSQLGYPVNQEELEERLEKILSDQSYQLIVAEIDGKVVGFAGICTMYMFEKSVEYIRILALVVDSDYRKQGIAGKILDYIKEWGRSEGLFAMTLNSGINSDRENAHNFYENYGFHRGSYGFKLEINSHLKID</sequence>
<name>A0A1E8GPE1_9LACT</name>
<accession>A0A1E8GPE1</accession>
<reference evidence="5" key="1">
    <citation type="submission" date="2016-09" db="EMBL/GenBank/DDBJ databases">
        <title>Draft genome sequence of a novel species of the family Streptococcaceae isolated from flowers.</title>
        <authorList>
            <person name="Chuah L.-O."/>
            <person name="Yap K.-P."/>
            <person name="Thong K.L."/>
            <person name="Liong M.T."/>
            <person name="Ahmad R."/>
            <person name="Rusul G."/>
        </authorList>
    </citation>
    <scope>NUCLEOTIDE SEQUENCE [LARGE SCALE GENOMIC DNA]</scope>
    <source>
        <strain evidence="5">DF1</strain>
    </source>
</reference>
<dbReference type="PANTHER" id="PTHR43877">
    <property type="entry name" value="AMINOALKYLPHOSPHONATE N-ACETYLTRANSFERASE-RELATED-RELATED"/>
    <property type="match status" value="1"/>
</dbReference>
<evidence type="ECO:0000313" key="4">
    <source>
        <dbReference type="EMBL" id="OFI49483.1"/>
    </source>
</evidence>
<dbReference type="GO" id="GO:0016747">
    <property type="term" value="F:acyltransferase activity, transferring groups other than amino-acyl groups"/>
    <property type="evidence" value="ECO:0007669"/>
    <property type="project" value="InterPro"/>
</dbReference>
<dbReference type="InterPro" id="IPR050832">
    <property type="entry name" value="Bact_Acetyltransf"/>
</dbReference>
<dbReference type="EMBL" id="MKIR01000012">
    <property type="protein sequence ID" value="OFI49483.1"/>
    <property type="molecule type" value="Genomic_DNA"/>
</dbReference>
<dbReference type="STRING" id="1859473.BG261_02580"/>
<dbReference type="Gene3D" id="3.40.630.30">
    <property type="match status" value="1"/>
</dbReference>
<proteinExistence type="predicted"/>
<evidence type="ECO:0000259" key="3">
    <source>
        <dbReference type="PROSITE" id="PS51186"/>
    </source>
</evidence>
<dbReference type="Pfam" id="PF00583">
    <property type="entry name" value="Acetyltransf_1"/>
    <property type="match status" value="1"/>
</dbReference>
<dbReference type="PROSITE" id="PS51186">
    <property type="entry name" value="GNAT"/>
    <property type="match status" value="1"/>
</dbReference>
<dbReference type="Proteomes" id="UP000178622">
    <property type="component" value="Unassembled WGS sequence"/>
</dbReference>
<dbReference type="RefSeq" id="WP_070792001.1">
    <property type="nucleotide sequence ID" value="NZ_MKIR01000012.1"/>
</dbReference>
<evidence type="ECO:0000313" key="5">
    <source>
        <dbReference type="Proteomes" id="UP000178622"/>
    </source>
</evidence>
<evidence type="ECO:0000256" key="1">
    <source>
        <dbReference type="ARBA" id="ARBA00022679"/>
    </source>
</evidence>
<comment type="caution">
    <text evidence="4">The sequence shown here is derived from an EMBL/GenBank/DDBJ whole genome shotgun (WGS) entry which is preliminary data.</text>
</comment>
<dbReference type="CDD" id="cd04301">
    <property type="entry name" value="NAT_SF"/>
    <property type="match status" value="1"/>
</dbReference>
<organism evidence="4 5">
    <name type="scientific">Floricoccus tropicus</name>
    <dbReference type="NCBI Taxonomy" id="1859473"/>
    <lineage>
        <taxon>Bacteria</taxon>
        <taxon>Bacillati</taxon>
        <taxon>Bacillota</taxon>
        <taxon>Bacilli</taxon>
        <taxon>Lactobacillales</taxon>
        <taxon>Streptococcaceae</taxon>
        <taxon>Floricoccus</taxon>
    </lineage>
</organism>
<keyword evidence="5" id="KW-1185">Reference proteome</keyword>
<dbReference type="AlphaFoldDB" id="A0A1E8GPE1"/>
<dbReference type="InterPro" id="IPR016181">
    <property type="entry name" value="Acyl_CoA_acyltransferase"/>
</dbReference>
<feature type="domain" description="N-acetyltransferase" evidence="3">
    <location>
        <begin position="1"/>
        <end position="149"/>
    </location>
</feature>
<dbReference type="SUPFAM" id="SSF55729">
    <property type="entry name" value="Acyl-CoA N-acyltransferases (Nat)"/>
    <property type="match status" value="1"/>
</dbReference>
<keyword evidence="1" id="KW-0808">Transferase</keyword>
<gene>
    <name evidence="4" type="ORF">BG261_02580</name>
</gene>
<keyword evidence="2" id="KW-0012">Acyltransferase</keyword>
<evidence type="ECO:0000256" key="2">
    <source>
        <dbReference type="ARBA" id="ARBA00023315"/>
    </source>
</evidence>
<protein>
    <recommendedName>
        <fullName evidence="3">N-acetyltransferase domain-containing protein</fullName>
    </recommendedName>
</protein>